<dbReference type="Pfam" id="PF00089">
    <property type="entry name" value="Trypsin"/>
    <property type="match status" value="1"/>
</dbReference>
<dbReference type="CDD" id="cd00190">
    <property type="entry name" value="Tryp_SPc"/>
    <property type="match status" value="1"/>
</dbReference>
<sequence>MLEEFNMLRLLIGICILGTIQGKAFPKKYKRSYDGNYNYDSLQEGFEILRPEYIQNIDPYRQQYTHRYFPENGYQWLYAEHRPMSNPIGQSHEDQSFHNKMKSRHTWHFIDQNHEMPVTQYTDESQELEHQVGIPFQKLSNEKESEESNEFTQKEFSKIYRKKSQLPVNEYESPNVVNSLTKKQPAKQWGEYELPVVEMRPIVKKKPIKGKPVAYKQKPVVVKEKPIKEKPVVVKEKPIKMDEYGKPPVTQWVEYELPVAEKRPNLKEKQPVKEKPVVVKEKPIKMDEYGKPPVTQWVEYELPVAEKRPTLKEKPIKDKLVVDKEKPVVVKEPIKVDQYSLPIVSGHLFTNSIDEDEKPKVGAELVQKKGPFHDEDDEKPVVVAAWVQKERPFHDEDDEKPVVVAALAQKERPFHDEDEKPVVVAALAQKERPFHDEDDEKPVVVAAWVQKERPFHDEDDEKPVVVAALVQKERPFRNPIVTETLVQRPMKTGSIVDKKHIPKESIIKKEDIGSFGIPVEAFEELETRHETPGERVLSNENIITKNEFEEDFDESDSGSAMDMEISNDASRSLESLMSHVRLQERRKFKSCVTPKNESGHCMPFQLCSVINIASNVDELLRNVCIIDDVFFGICCPEFPVETVRVDWGQFLKSDTDTFKDEKPTETVNECGNLPSTIKNGDSWPWMASLIARSSDKIFCGGALITDQYVLTAAHCTIRIPRNHILVRLGDLDSSASSAQDLEVIEIKRHAGYNPKTMQNDIALLKLSKRVKLGFRRLICLTEDEDFVDKSASLLRWKGTLGEIGDVESLPVISNEECQNRMRSVIPDSILCAEPRTVTMCNADSGAPFIISEKGKFKVIGLLTWNRNDCDERFPTIFTRVSSYSRWIQRHTSS</sequence>
<keyword evidence="8" id="KW-1185">Reference proteome</keyword>
<keyword evidence="7" id="KW-0645">Protease</keyword>
<dbReference type="PROSITE" id="PS00134">
    <property type="entry name" value="TRYPSIN_HIS"/>
    <property type="match status" value="1"/>
</dbReference>
<dbReference type="Proteomes" id="UP000887116">
    <property type="component" value="Unassembled WGS sequence"/>
</dbReference>
<keyword evidence="7" id="KW-0378">Hydrolase</keyword>
<dbReference type="InterPro" id="IPR018114">
    <property type="entry name" value="TRYPSIN_HIS"/>
</dbReference>
<dbReference type="FunFam" id="2.40.10.10:FF:000028">
    <property type="entry name" value="Serine protease easter"/>
    <property type="match status" value="1"/>
</dbReference>
<dbReference type="InterPro" id="IPR043504">
    <property type="entry name" value="Peptidase_S1_PA_chymotrypsin"/>
</dbReference>
<dbReference type="Gene3D" id="2.40.10.10">
    <property type="entry name" value="Trypsin-like serine proteases"/>
    <property type="match status" value="2"/>
</dbReference>
<evidence type="ECO:0000256" key="2">
    <source>
        <dbReference type="ARBA" id="ARBA00023157"/>
    </source>
</evidence>
<keyword evidence="2" id="KW-1015">Disulfide bond</keyword>
<dbReference type="PRINTS" id="PR00722">
    <property type="entry name" value="CHYMOTRYPSIN"/>
</dbReference>
<dbReference type="SUPFAM" id="SSF50494">
    <property type="entry name" value="Trypsin-like serine proteases"/>
    <property type="match status" value="1"/>
</dbReference>
<dbReference type="OrthoDB" id="8440449at2759"/>
<dbReference type="InterPro" id="IPR001254">
    <property type="entry name" value="Trypsin_dom"/>
</dbReference>
<dbReference type="GO" id="GO:0004252">
    <property type="term" value="F:serine-type endopeptidase activity"/>
    <property type="evidence" value="ECO:0007669"/>
    <property type="project" value="InterPro"/>
</dbReference>
<gene>
    <name evidence="7" type="primary">CTRL</name>
    <name evidence="7" type="ORF">TNCT_494061</name>
</gene>
<evidence type="ECO:0000256" key="4">
    <source>
        <dbReference type="ARBA" id="ARBA00024195"/>
    </source>
</evidence>
<keyword evidence="3" id="KW-0325">Glycoprotein</keyword>
<evidence type="ECO:0000256" key="5">
    <source>
        <dbReference type="SAM" id="SignalP"/>
    </source>
</evidence>
<keyword evidence="1 5" id="KW-0732">Signal</keyword>
<organism evidence="7 8">
    <name type="scientific">Trichonephila clavata</name>
    <name type="common">Joro spider</name>
    <name type="synonym">Nephila clavata</name>
    <dbReference type="NCBI Taxonomy" id="2740835"/>
    <lineage>
        <taxon>Eukaryota</taxon>
        <taxon>Metazoa</taxon>
        <taxon>Ecdysozoa</taxon>
        <taxon>Arthropoda</taxon>
        <taxon>Chelicerata</taxon>
        <taxon>Arachnida</taxon>
        <taxon>Araneae</taxon>
        <taxon>Araneomorphae</taxon>
        <taxon>Entelegynae</taxon>
        <taxon>Araneoidea</taxon>
        <taxon>Nephilidae</taxon>
        <taxon>Trichonephila</taxon>
    </lineage>
</organism>
<comment type="caution">
    <text evidence="7">The sequence shown here is derived from an EMBL/GenBank/DDBJ whole genome shotgun (WGS) entry which is preliminary data.</text>
</comment>
<evidence type="ECO:0000256" key="1">
    <source>
        <dbReference type="ARBA" id="ARBA00022729"/>
    </source>
</evidence>
<dbReference type="PANTHER" id="PTHR24260">
    <property type="match status" value="1"/>
</dbReference>
<dbReference type="PROSITE" id="PS50240">
    <property type="entry name" value="TRYPSIN_DOM"/>
    <property type="match status" value="1"/>
</dbReference>
<evidence type="ECO:0000313" key="8">
    <source>
        <dbReference type="Proteomes" id="UP000887116"/>
    </source>
</evidence>
<dbReference type="EMBL" id="BMAO01002727">
    <property type="protein sequence ID" value="GFQ82817.1"/>
    <property type="molecule type" value="Genomic_DNA"/>
</dbReference>
<proteinExistence type="inferred from homology"/>
<evidence type="ECO:0000256" key="3">
    <source>
        <dbReference type="ARBA" id="ARBA00023180"/>
    </source>
</evidence>
<reference evidence="7" key="1">
    <citation type="submission" date="2020-07" db="EMBL/GenBank/DDBJ databases">
        <title>Multicomponent nature underlies the extraordinary mechanical properties of spider dragline silk.</title>
        <authorList>
            <person name="Kono N."/>
            <person name="Nakamura H."/>
            <person name="Mori M."/>
            <person name="Yoshida Y."/>
            <person name="Ohtoshi R."/>
            <person name="Malay A.D."/>
            <person name="Moran D.A.P."/>
            <person name="Tomita M."/>
            <person name="Numata K."/>
            <person name="Arakawa K."/>
        </authorList>
    </citation>
    <scope>NUCLEOTIDE SEQUENCE</scope>
</reference>
<feature type="signal peptide" evidence="5">
    <location>
        <begin position="1"/>
        <end position="22"/>
    </location>
</feature>
<dbReference type="GO" id="GO:0006508">
    <property type="term" value="P:proteolysis"/>
    <property type="evidence" value="ECO:0007669"/>
    <property type="project" value="UniProtKB-KW"/>
</dbReference>
<dbReference type="InterPro" id="IPR001314">
    <property type="entry name" value="Peptidase_S1A"/>
</dbReference>
<protein>
    <submittedName>
        <fullName evidence="7">Chymotrypsin-like protease CTRL-1</fullName>
    </submittedName>
</protein>
<dbReference type="InterPro" id="IPR009003">
    <property type="entry name" value="Peptidase_S1_PA"/>
</dbReference>
<dbReference type="AlphaFoldDB" id="A0A8X6HWP8"/>
<feature type="domain" description="Peptidase S1" evidence="6">
    <location>
        <begin position="682"/>
        <end position="892"/>
    </location>
</feature>
<accession>A0A8X6HWP8</accession>
<dbReference type="InterPro" id="IPR022700">
    <property type="entry name" value="CLIP"/>
</dbReference>
<feature type="chain" id="PRO_5036443096" evidence="5">
    <location>
        <begin position="23"/>
        <end position="893"/>
    </location>
</feature>
<dbReference type="PANTHER" id="PTHR24260:SF136">
    <property type="entry name" value="GH08193P-RELATED"/>
    <property type="match status" value="1"/>
</dbReference>
<dbReference type="SMART" id="SM00020">
    <property type="entry name" value="Tryp_SPc"/>
    <property type="match status" value="1"/>
</dbReference>
<dbReference type="InterPro" id="IPR051333">
    <property type="entry name" value="CLIP_Serine_Protease"/>
</dbReference>
<dbReference type="SMART" id="SM00680">
    <property type="entry name" value="CLIP"/>
    <property type="match status" value="1"/>
</dbReference>
<comment type="similarity">
    <text evidence="4">Belongs to the peptidase S1 family. CLIP subfamily.</text>
</comment>
<evidence type="ECO:0000313" key="7">
    <source>
        <dbReference type="EMBL" id="GFQ82817.1"/>
    </source>
</evidence>
<name>A0A8X6HWP8_TRICU</name>
<evidence type="ECO:0000259" key="6">
    <source>
        <dbReference type="PROSITE" id="PS50240"/>
    </source>
</evidence>